<feature type="domain" description="HTH cro/C1-type" evidence="4">
    <location>
        <begin position="11"/>
        <end position="64"/>
    </location>
</feature>
<dbReference type="GO" id="GO:0003700">
    <property type="term" value="F:DNA-binding transcription factor activity"/>
    <property type="evidence" value="ECO:0007669"/>
    <property type="project" value="TreeGrafter"/>
</dbReference>
<dbReference type="Gene3D" id="1.10.260.40">
    <property type="entry name" value="lambda repressor-like DNA-binding domains"/>
    <property type="match status" value="1"/>
</dbReference>
<dbReference type="GO" id="GO:0005829">
    <property type="term" value="C:cytosol"/>
    <property type="evidence" value="ECO:0007669"/>
    <property type="project" value="TreeGrafter"/>
</dbReference>
<dbReference type="RefSeq" id="WP_203849239.1">
    <property type="nucleotide sequence ID" value="NZ_BAAAVW010000018.1"/>
</dbReference>
<dbReference type="SUPFAM" id="SSF48452">
    <property type="entry name" value="TPR-like"/>
    <property type="match status" value="2"/>
</dbReference>
<dbReference type="InterPro" id="IPR001387">
    <property type="entry name" value="Cro/C1-type_HTH"/>
</dbReference>
<sequence>MTEEESLGARIRRLRLERGLTQRELAEPRYTRAFLAAIEAGVRVPTAETLAHIAGTLGVDADDLRHGRPADAADVLADVLAEARRELSRGRTRDAAAKAADVERRARRYALPELRCRAVHLAGDVELHRGDVGAAIQLYTTAKTLLEPQHVTLRAAVVAREAYCLQITGATSEAITLLETELRSVRADADPDPDAQIRLTSALVYTFLELDWRERARRLEREALPLLPRVRNREWLAQFSVTVAQLRRDHDLADTERLLGEALAIYTDLGLTREIGICQWAHGYVLRRVGRVGEAAARFEQARAILREVGAVQDLAGATLELAEARRLDGDLDGAERLATEAAGICHRTQHQECMAEADRILGRIAGARSPGDPFADQLLSRAADRYAESGLTAELVTTSRLLGEQRRAAGNVEGAAESFRRGLLAAARPLVTPHE</sequence>
<dbReference type="InterPro" id="IPR010982">
    <property type="entry name" value="Lambda_DNA-bd_dom_sf"/>
</dbReference>
<dbReference type="InterPro" id="IPR050807">
    <property type="entry name" value="TransReg_Diox_bact_type"/>
</dbReference>
<dbReference type="PROSITE" id="PS50943">
    <property type="entry name" value="HTH_CROC1"/>
    <property type="match status" value="1"/>
</dbReference>
<proteinExistence type="predicted"/>
<dbReference type="SMART" id="SM00530">
    <property type="entry name" value="HTH_XRE"/>
    <property type="match status" value="1"/>
</dbReference>
<dbReference type="SUPFAM" id="SSF47413">
    <property type="entry name" value="lambda repressor-like DNA-binding domains"/>
    <property type="match status" value="1"/>
</dbReference>
<evidence type="ECO:0000256" key="1">
    <source>
        <dbReference type="ARBA" id="ARBA00023015"/>
    </source>
</evidence>
<reference evidence="5" key="1">
    <citation type="submission" date="2021-01" db="EMBL/GenBank/DDBJ databases">
        <title>Whole genome shotgun sequence of Dactylosporangium siamense NBRC 106093.</title>
        <authorList>
            <person name="Komaki H."/>
            <person name="Tamura T."/>
        </authorList>
    </citation>
    <scope>NUCLEOTIDE SEQUENCE</scope>
    <source>
        <strain evidence="5">NBRC 106093</strain>
    </source>
</reference>
<comment type="caution">
    <text evidence="5">The sequence shown here is derived from an EMBL/GenBank/DDBJ whole genome shotgun (WGS) entry which is preliminary data.</text>
</comment>
<dbReference type="PANTHER" id="PTHR46797">
    <property type="entry name" value="HTH-TYPE TRANSCRIPTIONAL REGULATOR"/>
    <property type="match status" value="1"/>
</dbReference>
<dbReference type="InterPro" id="IPR011990">
    <property type="entry name" value="TPR-like_helical_dom_sf"/>
</dbReference>
<gene>
    <name evidence="5" type="ORF">Dsi01nite_055640</name>
</gene>
<evidence type="ECO:0000313" key="5">
    <source>
        <dbReference type="EMBL" id="GIG47523.1"/>
    </source>
</evidence>
<accession>A0A919PSG0</accession>
<dbReference type="Proteomes" id="UP000660611">
    <property type="component" value="Unassembled WGS sequence"/>
</dbReference>
<name>A0A919PSG0_9ACTN</name>
<keyword evidence="6" id="KW-1185">Reference proteome</keyword>
<dbReference type="AlphaFoldDB" id="A0A919PSG0"/>
<evidence type="ECO:0000256" key="2">
    <source>
        <dbReference type="ARBA" id="ARBA00023125"/>
    </source>
</evidence>
<evidence type="ECO:0000256" key="3">
    <source>
        <dbReference type="ARBA" id="ARBA00023163"/>
    </source>
</evidence>
<evidence type="ECO:0000313" key="6">
    <source>
        <dbReference type="Proteomes" id="UP000660611"/>
    </source>
</evidence>
<dbReference type="EMBL" id="BONQ01000083">
    <property type="protein sequence ID" value="GIG47523.1"/>
    <property type="molecule type" value="Genomic_DNA"/>
</dbReference>
<dbReference type="Pfam" id="PF12844">
    <property type="entry name" value="HTH_19"/>
    <property type="match status" value="1"/>
</dbReference>
<protein>
    <submittedName>
        <fullName evidence="5">Transcriptional regulator</fullName>
    </submittedName>
</protein>
<keyword evidence="2" id="KW-0238">DNA-binding</keyword>
<keyword evidence="1" id="KW-0805">Transcription regulation</keyword>
<evidence type="ECO:0000259" key="4">
    <source>
        <dbReference type="PROSITE" id="PS50943"/>
    </source>
</evidence>
<dbReference type="PANTHER" id="PTHR46797:SF23">
    <property type="entry name" value="HTH-TYPE TRANSCRIPTIONAL REGULATOR SUTR"/>
    <property type="match status" value="1"/>
</dbReference>
<dbReference type="CDD" id="cd00093">
    <property type="entry name" value="HTH_XRE"/>
    <property type="match status" value="1"/>
</dbReference>
<dbReference type="Gene3D" id="1.25.40.10">
    <property type="entry name" value="Tetratricopeptide repeat domain"/>
    <property type="match status" value="1"/>
</dbReference>
<keyword evidence="3" id="KW-0804">Transcription</keyword>
<organism evidence="5 6">
    <name type="scientific">Dactylosporangium siamense</name>
    <dbReference type="NCBI Taxonomy" id="685454"/>
    <lineage>
        <taxon>Bacteria</taxon>
        <taxon>Bacillati</taxon>
        <taxon>Actinomycetota</taxon>
        <taxon>Actinomycetes</taxon>
        <taxon>Micromonosporales</taxon>
        <taxon>Micromonosporaceae</taxon>
        <taxon>Dactylosporangium</taxon>
    </lineage>
</organism>
<dbReference type="GO" id="GO:0003677">
    <property type="term" value="F:DNA binding"/>
    <property type="evidence" value="ECO:0007669"/>
    <property type="project" value="UniProtKB-KW"/>
</dbReference>